<sequence>MNRTKKIIIITFIMILGVITSACNSGVNELIDYTNDELQTYNDMWKGIEADLVTISYFTGADEELYEMYDKVIPELQKQLDFVESVSLDFDEAVELHTILISSVEKELIAYTKYQEALSYLLEGDEEEYNRLFDEATVSLEESYEEIDDYNNMLDDLGDKYNFEIIE</sequence>
<protein>
    <recommendedName>
        <fullName evidence="3">Lipoprotein</fullName>
    </recommendedName>
</protein>
<dbReference type="AlphaFoldDB" id="A0A9Q4G0M4"/>
<dbReference type="Proteomes" id="UP001057753">
    <property type="component" value="Unassembled WGS sequence"/>
</dbReference>
<evidence type="ECO:0000313" key="1">
    <source>
        <dbReference type="EMBL" id="MCR6098043.1"/>
    </source>
</evidence>
<dbReference type="PROSITE" id="PS51257">
    <property type="entry name" value="PROKAR_LIPOPROTEIN"/>
    <property type="match status" value="1"/>
</dbReference>
<organism evidence="1 2">
    <name type="scientific">Salipaludibacillus agaradhaerens</name>
    <name type="common">Bacillus agaradhaerens</name>
    <dbReference type="NCBI Taxonomy" id="76935"/>
    <lineage>
        <taxon>Bacteria</taxon>
        <taxon>Bacillati</taxon>
        <taxon>Bacillota</taxon>
        <taxon>Bacilli</taxon>
        <taxon>Bacillales</taxon>
        <taxon>Bacillaceae</taxon>
    </lineage>
</organism>
<evidence type="ECO:0000313" key="2">
    <source>
        <dbReference type="Proteomes" id="UP001057753"/>
    </source>
</evidence>
<keyword evidence="2" id="KW-1185">Reference proteome</keyword>
<comment type="caution">
    <text evidence="1">The sequence shown here is derived from an EMBL/GenBank/DDBJ whole genome shotgun (WGS) entry which is preliminary data.</text>
</comment>
<dbReference type="EMBL" id="JABXYM010000001">
    <property type="protein sequence ID" value="MCR6098043.1"/>
    <property type="molecule type" value="Genomic_DNA"/>
</dbReference>
<reference evidence="1" key="1">
    <citation type="submission" date="2020-06" db="EMBL/GenBank/DDBJ databases">
        <title>Insight into the genomes of haloalkaliphilic bacilli from Kenyan soda lakes.</title>
        <authorList>
            <person name="Mwirichia R."/>
            <person name="Villamizar G.C."/>
            <person name="Poehlein A."/>
            <person name="Mugweru J."/>
            <person name="Kipnyargis A."/>
            <person name="Kiplimo D."/>
            <person name="Orwa P."/>
            <person name="Daniel R."/>
        </authorList>
    </citation>
    <scope>NUCLEOTIDE SEQUENCE</scope>
    <source>
        <strain evidence="1">B1096_S55</strain>
    </source>
</reference>
<evidence type="ECO:0008006" key="3">
    <source>
        <dbReference type="Google" id="ProtNLM"/>
    </source>
</evidence>
<name>A0A9Q4G0M4_SALAG</name>
<accession>A0A9Q4G0M4</accession>
<proteinExistence type="predicted"/>
<gene>
    <name evidence="1" type="ORF">HXA33_16005</name>
</gene>
<dbReference type="RefSeq" id="WP_257822422.1">
    <property type="nucleotide sequence ID" value="NZ_JABXYM010000001.1"/>
</dbReference>